<dbReference type="SUPFAM" id="SSF48452">
    <property type="entry name" value="TPR-like"/>
    <property type="match status" value="2"/>
</dbReference>
<dbReference type="SMART" id="SM00028">
    <property type="entry name" value="TPR"/>
    <property type="match status" value="5"/>
</dbReference>
<dbReference type="Pfam" id="PF13181">
    <property type="entry name" value="TPR_8"/>
    <property type="match status" value="1"/>
</dbReference>
<dbReference type="CDD" id="cd00093">
    <property type="entry name" value="HTH_XRE"/>
    <property type="match status" value="1"/>
</dbReference>
<name>A0A1S8LPI5_9CLOT</name>
<dbReference type="Gene3D" id="1.25.40.10">
    <property type="entry name" value="Tetratricopeptide repeat domain"/>
    <property type="match status" value="2"/>
</dbReference>
<evidence type="ECO:0000313" key="1">
    <source>
        <dbReference type="EMBL" id="URZ10882.1"/>
    </source>
</evidence>
<dbReference type="EMBL" id="CP096983">
    <property type="protein sequence ID" value="URZ10882.1"/>
    <property type="molecule type" value="Genomic_DNA"/>
</dbReference>
<dbReference type="InterPro" id="IPR019734">
    <property type="entry name" value="TPR_rpt"/>
</dbReference>
<dbReference type="PROSITE" id="PS50943">
    <property type="entry name" value="HTH_CROC1"/>
    <property type="match status" value="1"/>
</dbReference>
<keyword evidence="2" id="KW-1185">Reference proteome</keyword>
<protein>
    <submittedName>
        <fullName evidence="1">Uncharacterized protein</fullName>
    </submittedName>
</protein>
<dbReference type="InterPro" id="IPR011990">
    <property type="entry name" value="TPR-like_helical_dom_sf"/>
</dbReference>
<sequence length="434" mass="51519">MESYEILPIGVKLKRLREKYKLNQDSLAGNDITRNLISQIEHGKANLTRHAAEVMLKNLEKICTKKNIKIEEDIDYLIEDEVSQADKVLEKYIKELQDLIVYRDISFIDKLNEVEAFLVNWDIKDKKIAIFELAGDYFCSMNDFYKSSIYYEKARSLINIDMPTDNVVPIFRKLSMVYFYMGQYDYGAKCCEVALERFYDMDDKYTCIFLFNSSLCYIKLEEYYKALKKLCTLEKVIKKVNEKKYYEVLLQKAACFEALKNYGRSLDICNEILSVIDEKANEQYLMILINLAQLYIKLSEKEKAREILKSTLKNLANISKEFKLLPNMYFEIAKVYRELSDLEKAEEHYLKALKYSKKYSYYFLIDDILLDLIDMYAKQNENSKMADVKNEFFILSSKKDKINFKIMFKLIRFYLDKRDINSLEDIYEFSAKLI</sequence>
<proteinExistence type="predicted"/>
<evidence type="ECO:0000313" key="2">
    <source>
        <dbReference type="Proteomes" id="UP000190951"/>
    </source>
</evidence>
<dbReference type="STRING" id="84029.CROST_10120"/>
<dbReference type="Gene3D" id="1.10.260.40">
    <property type="entry name" value="lambda repressor-like DNA-binding domains"/>
    <property type="match status" value="1"/>
</dbReference>
<dbReference type="RefSeq" id="WP_077835791.1">
    <property type="nucleotide sequence ID" value="NZ_CP096983.1"/>
</dbReference>
<dbReference type="Proteomes" id="UP000190951">
    <property type="component" value="Chromosome"/>
</dbReference>
<dbReference type="KEGG" id="crw:CROST_015970"/>
<dbReference type="GO" id="GO:0003677">
    <property type="term" value="F:DNA binding"/>
    <property type="evidence" value="ECO:0007669"/>
    <property type="project" value="InterPro"/>
</dbReference>
<gene>
    <name evidence="1" type="ORF">CROST_015970</name>
</gene>
<dbReference type="AlphaFoldDB" id="A0A1S8LPI5"/>
<dbReference type="InterPro" id="IPR001387">
    <property type="entry name" value="Cro/C1-type_HTH"/>
</dbReference>
<dbReference type="SUPFAM" id="SSF47413">
    <property type="entry name" value="lambda repressor-like DNA-binding domains"/>
    <property type="match status" value="1"/>
</dbReference>
<dbReference type="PROSITE" id="PS50005">
    <property type="entry name" value="TPR"/>
    <property type="match status" value="1"/>
</dbReference>
<dbReference type="InterPro" id="IPR010982">
    <property type="entry name" value="Lambda_DNA-bd_dom_sf"/>
</dbReference>
<reference evidence="1 2" key="1">
    <citation type="submission" date="2022-04" db="EMBL/GenBank/DDBJ databases">
        <title>Genome sequence of C. roseum typestrain.</title>
        <authorList>
            <person name="Poehlein A."/>
            <person name="Schoch T."/>
            <person name="Duerre P."/>
            <person name="Daniel R."/>
        </authorList>
    </citation>
    <scope>NUCLEOTIDE SEQUENCE [LARGE SCALE GENOMIC DNA]</scope>
    <source>
        <strain evidence="1 2">DSM 7320</strain>
    </source>
</reference>
<accession>A0A1S8LPI5</accession>
<organism evidence="1 2">
    <name type="scientific">Clostridium felsineum</name>
    <dbReference type="NCBI Taxonomy" id="36839"/>
    <lineage>
        <taxon>Bacteria</taxon>
        <taxon>Bacillati</taxon>
        <taxon>Bacillota</taxon>
        <taxon>Clostridia</taxon>
        <taxon>Eubacteriales</taxon>
        <taxon>Clostridiaceae</taxon>
        <taxon>Clostridium</taxon>
    </lineage>
</organism>